<dbReference type="InterPro" id="IPR039425">
    <property type="entry name" value="RNA_pol_sigma-70-like"/>
</dbReference>
<dbReference type="Pfam" id="PF04542">
    <property type="entry name" value="Sigma70_r2"/>
    <property type="match status" value="1"/>
</dbReference>
<keyword evidence="4" id="KW-0804">Transcription</keyword>
<dbReference type="OrthoDB" id="665981at2"/>
<feature type="domain" description="RNA polymerase sigma-70 region 2" evidence="5">
    <location>
        <begin position="21"/>
        <end position="85"/>
    </location>
</feature>
<evidence type="ECO:0000256" key="3">
    <source>
        <dbReference type="ARBA" id="ARBA00023082"/>
    </source>
</evidence>
<dbReference type="GO" id="GO:0016987">
    <property type="term" value="F:sigma factor activity"/>
    <property type="evidence" value="ECO:0007669"/>
    <property type="project" value="UniProtKB-KW"/>
</dbReference>
<dbReference type="STRING" id="1513896.SAMN05660841_02995"/>
<dbReference type="GO" id="GO:0003677">
    <property type="term" value="F:DNA binding"/>
    <property type="evidence" value="ECO:0007669"/>
    <property type="project" value="InterPro"/>
</dbReference>
<organism evidence="7 8">
    <name type="scientific">Sphingobacterium nematocida</name>
    <dbReference type="NCBI Taxonomy" id="1513896"/>
    <lineage>
        <taxon>Bacteria</taxon>
        <taxon>Pseudomonadati</taxon>
        <taxon>Bacteroidota</taxon>
        <taxon>Sphingobacteriia</taxon>
        <taxon>Sphingobacteriales</taxon>
        <taxon>Sphingobacteriaceae</taxon>
        <taxon>Sphingobacterium</taxon>
    </lineage>
</organism>
<dbReference type="InterPro" id="IPR013325">
    <property type="entry name" value="RNA_pol_sigma_r2"/>
</dbReference>
<evidence type="ECO:0000259" key="6">
    <source>
        <dbReference type="Pfam" id="PF08281"/>
    </source>
</evidence>
<dbReference type="NCBIfam" id="TIGR02937">
    <property type="entry name" value="sigma70-ECF"/>
    <property type="match status" value="1"/>
</dbReference>
<dbReference type="PANTHER" id="PTHR43133:SF46">
    <property type="entry name" value="RNA POLYMERASE SIGMA-70 FACTOR ECF SUBFAMILY"/>
    <property type="match status" value="1"/>
</dbReference>
<keyword evidence="3" id="KW-0731">Sigma factor</keyword>
<dbReference type="RefSeq" id="WP_079644173.1">
    <property type="nucleotide sequence ID" value="NZ_FUZF01000014.1"/>
</dbReference>
<evidence type="ECO:0000259" key="5">
    <source>
        <dbReference type="Pfam" id="PF04542"/>
    </source>
</evidence>
<dbReference type="AlphaFoldDB" id="A0A1T5F3V2"/>
<dbReference type="EMBL" id="FUZF01000014">
    <property type="protein sequence ID" value="SKB90809.1"/>
    <property type="molecule type" value="Genomic_DNA"/>
</dbReference>
<dbReference type="SUPFAM" id="SSF88946">
    <property type="entry name" value="Sigma2 domain of RNA polymerase sigma factors"/>
    <property type="match status" value="1"/>
</dbReference>
<dbReference type="Gene3D" id="1.10.10.10">
    <property type="entry name" value="Winged helix-like DNA-binding domain superfamily/Winged helix DNA-binding domain"/>
    <property type="match status" value="1"/>
</dbReference>
<dbReference type="InterPro" id="IPR014284">
    <property type="entry name" value="RNA_pol_sigma-70_dom"/>
</dbReference>
<dbReference type="InterPro" id="IPR036388">
    <property type="entry name" value="WH-like_DNA-bd_sf"/>
</dbReference>
<proteinExistence type="inferred from homology"/>
<comment type="similarity">
    <text evidence="1">Belongs to the sigma-70 factor family. ECF subfamily.</text>
</comment>
<gene>
    <name evidence="7" type="ORF">SAMN05660841_02995</name>
</gene>
<dbReference type="Pfam" id="PF08281">
    <property type="entry name" value="Sigma70_r4_2"/>
    <property type="match status" value="1"/>
</dbReference>
<keyword evidence="2" id="KW-0805">Transcription regulation</keyword>
<evidence type="ECO:0000313" key="8">
    <source>
        <dbReference type="Proteomes" id="UP000190150"/>
    </source>
</evidence>
<evidence type="ECO:0000256" key="4">
    <source>
        <dbReference type="ARBA" id="ARBA00023163"/>
    </source>
</evidence>
<evidence type="ECO:0000256" key="2">
    <source>
        <dbReference type="ARBA" id="ARBA00023015"/>
    </source>
</evidence>
<dbReference type="PANTHER" id="PTHR43133">
    <property type="entry name" value="RNA POLYMERASE ECF-TYPE SIGMA FACTO"/>
    <property type="match status" value="1"/>
</dbReference>
<dbReference type="InterPro" id="IPR013249">
    <property type="entry name" value="RNA_pol_sigma70_r4_t2"/>
</dbReference>
<accession>A0A1T5F3V2</accession>
<dbReference type="SUPFAM" id="SSF88659">
    <property type="entry name" value="Sigma3 and sigma4 domains of RNA polymerase sigma factors"/>
    <property type="match status" value="1"/>
</dbReference>
<evidence type="ECO:0000313" key="7">
    <source>
        <dbReference type="EMBL" id="SKB90809.1"/>
    </source>
</evidence>
<dbReference type="GO" id="GO:0006352">
    <property type="term" value="P:DNA-templated transcription initiation"/>
    <property type="evidence" value="ECO:0007669"/>
    <property type="project" value="InterPro"/>
</dbReference>
<reference evidence="8" key="1">
    <citation type="submission" date="2017-02" db="EMBL/GenBank/DDBJ databases">
        <authorList>
            <person name="Varghese N."/>
            <person name="Submissions S."/>
        </authorList>
    </citation>
    <scope>NUCLEOTIDE SEQUENCE [LARGE SCALE GENOMIC DNA]</scope>
    <source>
        <strain evidence="8">DSM 24091</strain>
    </source>
</reference>
<protein>
    <submittedName>
        <fullName evidence="7">RNA polymerase sigma-70 factor, ECF subfamily</fullName>
    </submittedName>
</protein>
<feature type="domain" description="RNA polymerase sigma factor 70 region 4 type 2" evidence="6">
    <location>
        <begin position="119"/>
        <end position="167"/>
    </location>
</feature>
<evidence type="ECO:0000256" key="1">
    <source>
        <dbReference type="ARBA" id="ARBA00010641"/>
    </source>
</evidence>
<dbReference type="Gene3D" id="1.10.1740.10">
    <property type="match status" value="1"/>
</dbReference>
<dbReference type="Proteomes" id="UP000190150">
    <property type="component" value="Unassembled WGS sequence"/>
</dbReference>
<dbReference type="InterPro" id="IPR013324">
    <property type="entry name" value="RNA_pol_sigma_r3/r4-like"/>
</dbReference>
<dbReference type="InterPro" id="IPR007627">
    <property type="entry name" value="RNA_pol_sigma70_r2"/>
</dbReference>
<name>A0A1T5F3V2_9SPHI</name>
<sequence>MNKQTILKEFFLNEELVEEVFQLYFDDLCRFLGYYTRDTGLIEDCLQDIFVKLWEDRTSLSIFHIKTYLYKSSRNRMLNVLRAQNSRLIREEVWATEEMNRAYAQECVNMEEFTAFYNEAVDALPEKCRIIYQYCKDAQKSYKQVAEELQLSVKTIENQMSIAYKKIRSHVIHKYQVSDPSSLLLLLTLQGAALAI</sequence>
<keyword evidence="8" id="KW-1185">Reference proteome</keyword>